<dbReference type="AlphaFoldDB" id="A0A812CD45"/>
<keyword evidence="3" id="KW-1185">Reference proteome</keyword>
<protein>
    <submittedName>
        <fullName evidence="2">Uncharacterized protein</fullName>
    </submittedName>
</protein>
<gene>
    <name evidence="2" type="ORF">SPHA_35500</name>
</gene>
<evidence type="ECO:0000313" key="3">
    <source>
        <dbReference type="Proteomes" id="UP000597762"/>
    </source>
</evidence>
<dbReference type="EMBL" id="CAHIKZ030001529">
    <property type="protein sequence ID" value="CAE1267190.1"/>
    <property type="molecule type" value="Genomic_DNA"/>
</dbReference>
<feature type="transmembrane region" description="Helical" evidence="1">
    <location>
        <begin position="195"/>
        <end position="214"/>
    </location>
</feature>
<feature type="transmembrane region" description="Helical" evidence="1">
    <location>
        <begin position="102"/>
        <end position="124"/>
    </location>
</feature>
<evidence type="ECO:0000313" key="2">
    <source>
        <dbReference type="EMBL" id="CAE1267190.1"/>
    </source>
</evidence>
<name>A0A812CD45_ACAPH</name>
<keyword evidence="1" id="KW-0472">Membrane</keyword>
<comment type="caution">
    <text evidence="2">The sequence shown here is derived from an EMBL/GenBank/DDBJ whole genome shotgun (WGS) entry which is preliminary data.</text>
</comment>
<accession>A0A812CD45</accession>
<feature type="transmembrane region" description="Helical" evidence="1">
    <location>
        <begin position="130"/>
        <end position="156"/>
    </location>
</feature>
<keyword evidence="1" id="KW-1133">Transmembrane helix</keyword>
<evidence type="ECO:0000256" key="1">
    <source>
        <dbReference type="SAM" id="Phobius"/>
    </source>
</evidence>
<keyword evidence="1" id="KW-0812">Transmembrane</keyword>
<dbReference type="Proteomes" id="UP000597762">
    <property type="component" value="Unassembled WGS sequence"/>
</dbReference>
<proteinExistence type="predicted"/>
<reference evidence="2" key="1">
    <citation type="submission" date="2021-01" db="EMBL/GenBank/DDBJ databases">
        <authorList>
            <person name="Li R."/>
            <person name="Bekaert M."/>
        </authorList>
    </citation>
    <scope>NUCLEOTIDE SEQUENCE</scope>
    <source>
        <strain evidence="2">Farmed</strain>
    </source>
</reference>
<organism evidence="2 3">
    <name type="scientific">Acanthosepion pharaonis</name>
    <name type="common">Pharaoh cuttlefish</name>
    <name type="synonym">Sepia pharaonis</name>
    <dbReference type="NCBI Taxonomy" id="158019"/>
    <lineage>
        <taxon>Eukaryota</taxon>
        <taxon>Metazoa</taxon>
        <taxon>Spiralia</taxon>
        <taxon>Lophotrochozoa</taxon>
        <taxon>Mollusca</taxon>
        <taxon>Cephalopoda</taxon>
        <taxon>Coleoidea</taxon>
        <taxon>Decapodiformes</taxon>
        <taxon>Sepiida</taxon>
        <taxon>Sepiina</taxon>
        <taxon>Sepiidae</taxon>
        <taxon>Acanthosepion</taxon>
    </lineage>
</organism>
<sequence length="225" mass="26317">MIVLIPASCRRICVKKRCQELKLPGSLSSPTSLINSFRSFLPSLNIHTATFLHLPSLSLSLLFCFFLFFISPPPCFLFYLSFCFNHFPITFLSLLCSFSFSLIILPFSLFLFFLSYSFSAYFFIYFLPSFFLSFFFFSVWFYLFVFFSLFIISFSFLSNTFSLFPRNIPFLSSLFFFLLSMPKSFPFFTLSSVTLFIPPSSYVLLLPCPPLFFLDSTHKIDRHLH</sequence>